<dbReference type="PIRSF" id="PIRSF005457">
    <property type="entry name" value="Glx"/>
    <property type="match status" value="1"/>
</dbReference>
<dbReference type="NCBIfam" id="TIGR03413">
    <property type="entry name" value="GSH_gloB"/>
    <property type="match status" value="1"/>
</dbReference>
<comment type="pathway">
    <text evidence="2 7">Secondary metabolite metabolism; methylglyoxal degradation; (R)-lactate from methylglyoxal: step 2/2.</text>
</comment>
<evidence type="ECO:0000256" key="5">
    <source>
        <dbReference type="ARBA" id="ARBA00022801"/>
    </source>
</evidence>
<feature type="domain" description="Metallo-beta-lactamase" evidence="8">
    <location>
        <begin position="40"/>
        <end position="198"/>
    </location>
</feature>
<keyword evidence="5 7" id="KW-0378">Hydrolase</keyword>
<comment type="subunit">
    <text evidence="7">Monomer.</text>
</comment>
<organism evidence="9 10">
    <name type="scientific">Aliidongia dinghuensis</name>
    <dbReference type="NCBI Taxonomy" id="1867774"/>
    <lineage>
        <taxon>Bacteria</taxon>
        <taxon>Pseudomonadati</taxon>
        <taxon>Pseudomonadota</taxon>
        <taxon>Alphaproteobacteria</taxon>
        <taxon>Rhodospirillales</taxon>
        <taxon>Dongiaceae</taxon>
        <taxon>Aliidongia</taxon>
    </lineage>
</organism>
<feature type="binding site" evidence="7">
    <location>
        <position position="88"/>
    </location>
    <ligand>
        <name>Zn(2+)</name>
        <dbReference type="ChEBI" id="CHEBI:29105"/>
        <label>2</label>
    </ligand>
</feature>
<protein>
    <recommendedName>
        <fullName evidence="7">Hydroxyacylglutathione hydrolase</fullName>
        <ecNumber evidence="7">3.1.2.6</ecNumber>
    </recommendedName>
    <alternativeName>
        <fullName evidence="7">Glyoxalase II</fullName>
        <shortName evidence="7">Glx II</shortName>
    </alternativeName>
</protein>
<dbReference type="GO" id="GO:0004416">
    <property type="term" value="F:hydroxyacylglutathione hydrolase activity"/>
    <property type="evidence" value="ECO:0007669"/>
    <property type="project" value="UniProtKB-UniRule"/>
</dbReference>
<name>A0A8J2Z0L1_9PROT</name>
<dbReference type="Pfam" id="PF00753">
    <property type="entry name" value="Lactamase_B"/>
    <property type="match status" value="1"/>
</dbReference>
<dbReference type="SUPFAM" id="SSF56281">
    <property type="entry name" value="Metallo-hydrolase/oxidoreductase"/>
    <property type="match status" value="1"/>
</dbReference>
<feature type="binding site" evidence="7">
    <location>
        <position position="160"/>
    </location>
    <ligand>
        <name>Zn(2+)</name>
        <dbReference type="ChEBI" id="CHEBI:29105"/>
        <label>2</label>
    </ligand>
</feature>
<dbReference type="PANTHER" id="PTHR43705:SF1">
    <property type="entry name" value="HYDROXYACYLGLUTATHIONE HYDROLASE GLOB"/>
    <property type="match status" value="1"/>
</dbReference>
<feature type="binding site" evidence="7">
    <location>
        <position position="198"/>
    </location>
    <ligand>
        <name>Zn(2+)</name>
        <dbReference type="ChEBI" id="CHEBI:29105"/>
        <label>2</label>
    </ligand>
</feature>
<dbReference type="Proteomes" id="UP000646365">
    <property type="component" value="Unassembled WGS sequence"/>
</dbReference>
<comment type="function">
    <text evidence="7">Thiolesterase that catalyzes the hydrolysis of S-D-lactoyl-glutathione to form glutathione and D-lactic acid.</text>
</comment>
<dbReference type="EC" id="3.1.2.6" evidence="7"/>
<evidence type="ECO:0000313" key="10">
    <source>
        <dbReference type="Proteomes" id="UP000646365"/>
    </source>
</evidence>
<dbReference type="UniPathway" id="UPA00619">
    <property type="reaction ID" value="UER00676"/>
</dbReference>
<feature type="binding site" evidence="7">
    <location>
        <position position="83"/>
    </location>
    <ligand>
        <name>Zn(2+)</name>
        <dbReference type="ChEBI" id="CHEBI:29105"/>
        <label>1</label>
    </ligand>
</feature>
<dbReference type="CDD" id="cd07723">
    <property type="entry name" value="hydroxyacylglutathione_hydrolase_MBL-fold"/>
    <property type="match status" value="1"/>
</dbReference>
<dbReference type="EMBL" id="BMJQ01000016">
    <property type="protein sequence ID" value="GGF40130.1"/>
    <property type="molecule type" value="Genomic_DNA"/>
</dbReference>
<dbReference type="InterPro" id="IPR032282">
    <property type="entry name" value="HAGH_C"/>
</dbReference>
<evidence type="ECO:0000256" key="1">
    <source>
        <dbReference type="ARBA" id="ARBA00001623"/>
    </source>
</evidence>
<evidence type="ECO:0000256" key="3">
    <source>
        <dbReference type="ARBA" id="ARBA00006759"/>
    </source>
</evidence>
<comment type="caution">
    <text evidence="9">The sequence shown here is derived from an EMBL/GenBank/DDBJ whole genome shotgun (WGS) entry which is preliminary data.</text>
</comment>
<dbReference type="AlphaFoldDB" id="A0A8J2Z0L1"/>
<dbReference type="InterPro" id="IPR001279">
    <property type="entry name" value="Metallo-B-lactamas"/>
</dbReference>
<evidence type="ECO:0000313" key="9">
    <source>
        <dbReference type="EMBL" id="GGF40130.1"/>
    </source>
</evidence>
<dbReference type="Gene3D" id="3.60.15.10">
    <property type="entry name" value="Ribonuclease Z/Hydroxyacylglutathione hydrolase-like"/>
    <property type="match status" value="1"/>
</dbReference>
<comment type="similarity">
    <text evidence="3 7">Belongs to the metallo-beta-lactamase superfamily. Glyoxalase II family.</text>
</comment>
<dbReference type="Pfam" id="PF16123">
    <property type="entry name" value="HAGH_C"/>
    <property type="match status" value="1"/>
</dbReference>
<dbReference type="PANTHER" id="PTHR43705">
    <property type="entry name" value="HYDROXYACYLGLUTATHIONE HYDROLASE"/>
    <property type="match status" value="1"/>
</dbReference>
<evidence type="ECO:0000256" key="7">
    <source>
        <dbReference type="HAMAP-Rule" id="MF_01374"/>
    </source>
</evidence>
<evidence type="ECO:0000256" key="6">
    <source>
        <dbReference type="ARBA" id="ARBA00022833"/>
    </source>
</evidence>
<gene>
    <name evidence="7 9" type="primary">gloB</name>
    <name evidence="9" type="ORF">GCM10011611_53170</name>
</gene>
<feature type="binding site" evidence="7">
    <location>
        <position position="141"/>
    </location>
    <ligand>
        <name>Zn(2+)</name>
        <dbReference type="ChEBI" id="CHEBI:29105"/>
        <label>1</label>
    </ligand>
</feature>
<keyword evidence="10" id="KW-1185">Reference proteome</keyword>
<dbReference type="SMART" id="SM00849">
    <property type="entry name" value="Lactamase_B"/>
    <property type="match status" value="1"/>
</dbReference>
<comment type="cofactor">
    <cofactor evidence="7">
        <name>Zn(2+)</name>
        <dbReference type="ChEBI" id="CHEBI:29105"/>
    </cofactor>
    <text evidence="7">Binds 2 Zn(2+) ions per subunit.</text>
</comment>
<sequence>MVSAFDATTFGAKSFDAKPFNATGRHAMALEIRLVPLLSDNYGYLLHDPATGDTAVVDPSEAAPVLAVLEAEGWRLGHILNTHHHPDHIGGNAALKAATGAVIAAPRADLHRIPDVDVPLAEGDRYRVGGSEAQVFAVPGHTSGHIALWFEADEALFSGDTLFSLGCGKLFEGTPEEMWRSLGKLKALPDATRVYCGHEYTQSNARFARTIEPNNAALEARAAEVTALRAAGKPTIPTVLGVEKATNPFLRADVPAVQAAMGLAGRPAADVFAAVRRAKDNF</sequence>
<feature type="binding site" evidence="7">
    <location>
        <position position="85"/>
    </location>
    <ligand>
        <name>Zn(2+)</name>
        <dbReference type="ChEBI" id="CHEBI:29105"/>
        <label>1</label>
    </ligand>
</feature>
<reference evidence="9" key="1">
    <citation type="journal article" date="2014" name="Int. J. Syst. Evol. Microbiol.">
        <title>Complete genome sequence of Corynebacterium casei LMG S-19264T (=DSM 44701T), isolated from a smear-ripened cheese.</title>
        <authorList>
            <consortium name="US DOE Joint Genome Institute (JGI-PGF)"/>
            <person name="Walter F."/>
            <person name="Albersmeier A."/>
            <person name="Kalinowski J."/>
            <person name="Ruckert C."/>
        </authorList>
    </citation>
    <scope>NUCLEOTIDE SEQUENCE</scope>
    <source>
        <strain evidence="9">CGMCC 1.15725</strain>
    </source>
</reference>
<dbReference type="GO" id="GO:0019243">
    <property type="term" value="P:methylglyoxal catabolic process to D-lactate via S-lactoyl-glutathione"/>
    <property type="evidence" value="ECO:0007669"/>
    <property type="project" value="UniProtKB-UniRule"/>
</dbReference>
<proteinExistence type="inferred from homology"/>
<feature type="binding site" evidence="7">
    <location>
        <position position="160"/>
    </location>
    <ligand>
        <name>Zn(2+)</name>
        <dbReference type="ChEBI" id="CHEBI:29105"/>
        <label>1</label>
    </ligand>
</feature>
<accession>A0A8J2Z0L1</accession>
<dbReference type="InterPro" id="IPR035680">
    <property type="entry name" value="Clx_II_MBL"/>
</dbReference>
<reference evidence="9" key="2">
    <citation type="submission" date="2020-09" db="EMBL/GenBank/DDBJ databases">
        <authorList>
            <person name="Sun Q."/>
            <person name="Zhou Y."/>
        </authorList>
    </citation>
    <scope>NUCLEOTIDE SEQUENCE</scope>
    <source>
        <strain evidence="9">CGMCC 1.15725</strain>
    </source>
</reference>
<dbReference type="InterPro" id="IPR036866">
    <property type="entry name" value="RibonucZ/Hydroxyglut_hydro"/>
</dbReference>
<comment type="catalytic activity">
    <reaction evidence="1 7">
        <text>an S-(2-hydroxyacyl)glutathione + H2O = a 2-hydroxy carboxylate + glutathione + H(+)</text>
        <dbReference type="Rhea" id="RHEA:21864"/>
        <dbReference type="ChEBI" id="CHEBI:15377"/>
        <dbReference type="ChEBI" id="CHEBI:15378"/>
        <dbReference type="ChEBI" id="CHEBI:57925"/>
        <dbReference type="ChEBI" id="CHEBI:58896"/>
        <dbReference type="ChEBI" id="CHEBI:71261"/>
        <dbReference type="EC" id="3.1.2.6"/>
    </reaction>
</comment>
<evidence type="ECO:0000256" key="4">
    <source>
        <dbReference type="ARBA" id="ARBA00022723"/>
    </source>
</evidence>
<dbReference type="InterPro" id="IPR050110">
    <property type="entry name" value="Glyoxalase_II_hydrolase"/>
</dbReference>
<evidence type="ECO:0000256" key="2">
    <source>
        <dbReference type="ARBA" id="ARBA00004963"/>
    </source>
</evidence>
<evidence type="ECO:0000259" key="8">
    <source>
        <dbReference type="SMART" id="SM00849"/>
    </source>
</evidence>
<dbReference type="InterPro" id="IPR017782">
    <property type="entry name" value="Hydroxyacylglutathione_Hdrlase"/>
</dbReference>
<keyword evidence="6 7" id="KW-0862">Zinc</keyword>
<dbReference type="GO" id="GO:0046872">
    <property type="term" value="F:metal ion binding"/>
    <property type="evidence" value="ECO:0007669"/>
    <property type="project" value="UniProtKB-KW"/>
</dbReference>
<feature type="binding site" evidence="7">
    <location>
        <position position="87"/>
    </location>
    <ligand>
        <name>Zn(2+)</name>
        <dbReference type="ChEBI" id="CHEBI:29105"/>
        <label>2</label>
    </ligand>
</feature>
<keyword evidence="4 7" id="KW-0479">Metal-binding</keyword>
<dbReference type="HAMAP" id="MF_01374">
    <property type="entry name" value="Glyoxalase_2"/>
    <property type="match status" value="1"/>
</dbReference>